<keyword evidence="2 5" id="KW-0547">Nucleotide-binding</keyword>
<dbReference type="EC" id="6.3.4.15" evidence="5"/>
<dbReference type="GO" id="GO:0005737">
    <property type="term" value="C:cytoplasm"/>
    <property type="evidence" value="ECO:0007669"/>
    <property type="project" value="TreeGrafter"/>
</dbReference>
<dbReference type="GO" id="GO:0006355">
    <property type="term" value="P:regulation of DNA-templated transcription"/>
    <property type="evidence" value="ECO:0007669"/>
    <property type="project" value="UniProtKB-UniRule"/>
</dbReference>
<dbReference type="InterPro" id="IPR003142">
    <property type="entry name" value="BPL_C"/>
</dbReference>
<evidence type="ECO:0000256" key="5">
    <source>
        <dbReference type="HAMAP-Rule" id="MF_00978"/>
    </source>
</evidence>
<dbReference type="STRING" id="33935.ADM90_07375"/>
<dbReference type="PANTHER" id="PTHR12835:SF5">
    <property type="entry name" value="BIOTIN--PROTEIN LIGASE"/>
    <property type="match status" value="1"/>
</dbReference>
<evidence type="ECO:0000256" key="4">
    <source>
        <dbReference type="ARBA" id="ARBA00023267"/>
    </source>
</evidence>
<dbReference type="OrthoDB" id="9807064at2"/>
<dbReference type="Gene3D" id="2.30.30.100">
    <property type="match status" value="1"/>
</dbReference>
<feature type="binding site" evidence="5">
    <location>
        <position position="190"/>
    </location>
    <ligand>
        <name>biotin</name>
        <dbReference type="ChEBI" id="CHEBI:57586"/>
    </ligand>
</feature>
<dbReference type="CDD" id="cd16442">
    <property type="entry name" value="BPL"/>
    <property type="match status" value="1"/>
</dbReference>
<keyword evidence="8" id="KW-1185">Reference proteome</keyword>
<evidence type="ECO:0000256" key="1">
    <source>
        <dbReference type="ARBA" id="ARBA00022598"/>
    </source>
</evidence>
<dbReference type="GO" id="GO:0009249">
    <property type="term" value="P:protein lipoylation"/>
    <property type="evidence" value="ECO:0007669"/>
    <property type="project" value="UniProtKB-ARBA"/>
</dbReference>
<keyword evidence="1 5" id="KW-0436">Ligase</keyword>
<dbReference type="InterPro" id="IPR013196">
    <property type="entry name" value="HTH_11"/>
</dbReference>
<keyword evidence="3 5" id="KW-0067">ATP-binding</keyword>
<name>A0A0M9DL49_9BACI</name>
<dbReference type="InterPro" id="IPR045864">
    <property type="entry name" value="aa-tRNA-synth_II/BPL/LPL"/>
</dbReference>
<proteinExistence type="inferred from homology"/>
<dbReference type="PROSITE" id="PS51733">
    <property type="entry name" value="BPL_LPL_CATALYTIC"/>
    <property type="match status" value="1"/>
</dbReference>
<dbReference type="GO" id="GO:0004077">
    <property type="term" value="F:biotin--[biotin carboxyl-carrier protein] ligase activity"/>
    <property type="evidence" value="ECO:0007669"/>
    <property type="project" value="UniProtKB-UniRule"/>
</dbReference>
<dbReference type="InterPro" id="IPR036388">
    <property type="entry name" value="WH-like_DNA-bd_sf"/>
</dbReference>
<dbReference type="NCBIfam" id="TIGR00121">
    <property type="entry name" value="birA_ligase"/>
    <property type="match status" value="1"/>
</dbReference>
<accession>A0A0M9DL49</accession>
<dbReference type="Pfam" id="PF02237">
    <property type="entry name" value="BPL_C"/>
    <property type="match status" value="1"/>
</dbReference>
<keyword evidence="4 5" id="KW-0092">Biotin</keyword>
<dbReference type="RefSeq" id="WP_053994353.1">
    <property type="nucleotide sequence ID" value="NZ_CP065643.1"/>
</dbReference>
<dbReference type="GO" id="GO:0005524">
    <property type="term" value="F:ATP binding"/>
    <property type="evidence" value="ECO:0007669"/>
    <property type="project" value="UniProtKB-UniRule"/>
</dbReference>
<comment type="similarity">
    <text evidence="5">Belongs to the biotin--protein ligase family.</text>
</comment>
<keyword evidence="5" id="KW-0804">Transcription</keyword>
<feature type="binding site" evidence="5">
    <location>
        <position position="118"/>
    </location>
    <ligand>
        <name>biotin</name>
        <dbReference type="ChEBI" id="CHEBI:57586"/>
    </ligand>
</feature>
<keyword evidence="5" id="KW-0678">Repressor</keyword>
<evidence type="ECO:0000313" key="7">
    <source>
        <dbReference type="EMBL" id="KOY83109.1"/>
    </source>
</evidence>
<dbReference type="Gene3D" id="1.10.10.10">
    <property type="entry name" value="Winged helix-like DNA-binding domain superfamily/Winged helix DNA-binding domain"/>
    <property type="match status" value="1"/>
</dbReference>
<keyword evidence="5" id="KW-0238">DNA-binding</keyword>
<dbReference type="SUPFAM" id="SSF55681">
    <property type="entry name" value="Class II aaRS and biotin synthetases"/>
    <property type="match status" value="1"/>
</dbReference>
<dbReference type="InterPro" id="IPR030855">
    <property type="entry name" value="Bifunct_BirA"/>
</dbReference>
<comment type="function">
    <text evidence="5">Acts both as a biotin--[acetyl-CoA-carboxylase] ligase and a repressor.</text>
</comment>
<dbReference type="Pfam" id="PF08279">
    <property type="entry name" value="HTH_11"/>
    <property type="match status" value="1"/>
</dbReference>
<evidence type="ECO:0000256" key="2">
    <source>
        <dbReference type="ARBA" id="ARBA00022741"/>
    </source>
</evidence>
<gene>
    <name evidence="5" type="primary">birA</name>
    <name evidence="7" type="ORF">ADM90_07375</name>
</gene>
<dbReference type="EMBL" id="LGCI01000005">
    <property type="protein sequence ID" value="KOY83109.1"/>
    <property type="molecule type" value="Genomic_DNA"/>
</dbReference>
<comment type="catalytic activity">
    <reaction evidence="5">
        <text>biotin + L-lysyl-[protein] + ATP = N(6)-biotinyl-L-lysyl-[protein] + AMP + diphosphate + H(+)</text>
        <dbReference type="Rhea" id="RHEA:11756"/>
        <dbReference type="Rhea" id="RHEA-COMP:9752"/>
        <dbReference type="Rhea" id="RHEA-COMP:10505"/>
        <dbReference type="ChEBI" id="CHEBI:15378"/>
        <dbReference type="ChEBI" id="CHEBI:29969"/>
        <dbReference type="ChEBI" id="CHEBI:30616"/>
        <dbReference type="ChEBI" id="CHEBI:33019"/>
        <dbReference type="ChEBI" id="CHEBI:57586"/>
        <dbReference type="ChEBI" id="CHEBI:83144"/>
        <dbReference type="ChEBI" id="CHEBI:456215"/>
        <dbReference type="EC" id="6.3.4.15"/>
    </reaction>
</comment>
<evidence type="ECO:0000256" key="3">
    <source>
        <dbReference type="ARBA" id="ARBA00022840"/>
    </source>
</evidence>
<keyword evidence="5" id="KW-0805">Transcription regulation</keyword>
<dbReference type="PATRIC" id="fig|33935.3.peg.921"/>
<evidence type="ECO:0000259" key="6">
    <source>
        <dbReference type="PROSITE" id="PS51733"/>
    </source>
</evidence>
<dbReference type="InterPro" id="IPR036390">
    <property type="entry name" value="WH_DNA-bd_sf"/>
</dbReference>
<dbReference type="AlphaFoldDB" id="A0A0M9DL49"/>
<dbReference type="InterPro" id="IPR004143">
    <property type="entry name" value="BPL_LPL_catalytic"/>
</dbReference>
<dbReference type="Proteomes" id="UP000037977">
    <property type="component" value="Unassembled WGS sequence"/>
</dbReference>
<feature type="domain" description="BPL/LPL catalytic" evidence="6">
    <location>
        <begin position="70"/>
        <end position="263"/>
    </location>
</feature>
<dbReference type="HAMAP" id="MF_00978">
    <property type="entry name" value="Bifunct_BirA"/>
    <property type="match status" value="1"/>
</dbReference>
<comment type="caution">
    <text evidence="7">The sequence shown here is derived from an EMBL/GenBank/DDBJ whole genome shotgun (WGS) entry which is preliminary data.</text>
</comment>
<dbReference type="InterPro" id="IPR008988">
    <property type="entry name" value="Transcriptional_repressor_C"/>
</dbReference>
<sequence length="327" mass="35737">MINSIKDEILKRLLAANGEAVSGQDLADVLGVSRTAIWKHMQTLQEEGYTFETIKKKGYLLTGVPNSLSPTQIELFLQTEHFGRELHYYDVVDSTQTIAHKLAQEGAPHGTVVIGEEQTAGRGRMARPWESAHGTGIWMTVIVRPDVTPQQASSYTLVVAVAITMAIKTLYQHVEPAIKWPNDLLINGKKCTGILTEMQAEADCVQALLVGIGINANQGAADFSPDIAEIATSLRLEAGEEINRAALVASILQYLEQFTALYVKEGFASIKALWEQLSCTIGQRIEVTTIRERFEGVASGITNDGVLQLTQDDGTVRIIYAGDIKLL</sequence>
<reference evidence="7 8" key="1">
    <citation type="submission" date="2015-07" db="EMBL/GenBank/DDBJ databases">
        <title>Genome sequencing project for genomic taxonomy and phylogenomics of Bacillus-like bacteria.</title>
        <authorList>
            <person name="Liu B."/>
            <person name="Wang J."/>
            <person name="Zhu Y."/>
            <person name="Liu G."/>
            <person name="Chen Q."/>
            <person name="Chen Z."/>
            <person name="Che J."/>
            <person name="Ge C."/>
            <person name="Shi H."/>
            <person name="Pan Z."/>
            <person name="Liu X."/>
        </authorList>
    </citation>
    <scope>NUCLEOTIDE SEQUENCE [LARGE SCALE GENOMIC DNA]</scope>
    <source>
        <strain evidence="7 8">DSM 54</strain>
    </source>
</reference>
<dbReference type="SUPFAM" id="SSF46785">
    <property type="entry name" value="Winged helix' DNA-binding domain"/>
    <property type="match status" value="1"/>
</dbReference>
<organism evidence="7 8">
    <name type="scientific">Lysinibacillus macroides</name>
    <dbReference type="NCBI Taxonomy" id="33935"/>
    <lineage>
        <taxon>Bacteria</taxon>
        <taxon>Bacillati</taxon>
        <taxon>Bacillota</taxon>
        <taxon>Bacilli</taxon>
        <taxon>Bacillales</taxon>
        <taxon>Bacillaceae</taxon>
        <taxon>Lysinibacillus</taxon>
    </lineage>
</organism>
<dbReference type="Pfam" id="PF03099">
    <property type="entry name" value="BPL_LplA_LipB"/>
    <property type="match status" value="1"/>
</dbReference>
<dbReference type="GO" id="GO:0016740">
    <property type="term" value="F:transferase activity"/>
    <property type="evidence" value="ECO:0007669"/>
    <property type="project" value="UniProtKB-ARBA"/>
</dbReference>
<dbReference type="SUPFAM" id="SSF50037">
    <property type="entry name" value="C-terminal domain of transcriptional repressors"/>
    <property type="match status" value="1"/>
</dbReference>
<dbReference type="GO" id="GO:0003677">
    <property type="term" value="F:DNA binding"/>
    <property type="evidence" value="ECO:0007669"/>
    <property type="project" value="UniProtKB-UniRule"/>
</dbReference>
<comment type="caution">
    <text evidence="5">Lacks conserved residue(s) required for the propagation of feature annotation.</text>
</comment>
<dbReference type="Gene3D" id="3.30.930.10">
    <property type="entry name" value="Bira Bifunctional Protein, Domain 2"/>
    <property type="match status" value="1"/>
</dbReference>
<dbReference type="InterPro" id="IPR004408">
    <property type="entry name" value="Biotin_CoA_COase_ligase"/>
</dbReference>
<evidence type="ECO:0000313" key="8">
    <source>
        <dbReference type="Proteomes" id="UP000037977"/>
    </source>
</evidence>
<protein>
    <recommendedName>
        <fullName evidence="5">Bifunctional ligase/repressor BirA</fullName>
    </recommendedName>
    <alternativeName>
        <fullName evidence="5">Biotin--[acetyl-CoA-carboxylase] ligase</fullName>
        <ecNumber evidence="5">6.3.4.15</ecNumber>
    </alternativeName>
    <alternativeName>
        <fullName evidence="5">Biotin--protein ligase</fullName>
    </alternativeName>
    <alternativeName>
        <fullName evidence="5">Biotin-[acetyl-CoA carboxylase] synthetase</fullName>
    </alternativeName>
</protein>
<feature type="binding site" evidence="5">
    <location>
        <begin position="122"/>
        <end position="124"/>
    </location>
    <ligand>
        <name>biotin</name>
        <dbReference type="ChEBI" id="CHEBI:57586"/>
    </ligand>
</feature>
<feature type="DNA-binding region" description="H-T-H motif" evidence="5">
    <location>
        <begin position="23"/>
        <end position="42"/>
    </location>
</feature>
<dbReference type="PANTHER" id="PTHR12835">
    <property type="entry name" value="BIOTIN PROTEIN LIGASE"/>
    <property type="match status" value="1"/>
</dbReference>